<evidence type="ECO:0000256" key="2">
    <source>
        <dbReference type="ARBA" id="ARBA00010337"/>
    </source>
</evidence>
<dbReference type="GO" id="GO:0031122">
    <property type="term" value="P:cytoplasmic microtubule organization"/>
    <property type="evidence" value="ECO:0007669"/>
    <property type="project" value="TreeGrafter"/>
</dbReference>
<accession>A0AAV5RK38</accession>
<evidence type="ECO:0000256" key="5">
    <source>
        <dbReference type="ARBA" id="ARBA00023212"/>
    </source>
</evidence>
<dbReference type="Pfam" id="PF04130">
    <property type="entry name" value="GCP_C_terminal"/>
    <property type="match status" value="1"/>
</dbReference>
<proteinExistence type="inferred from homology"/>
<reference evidence="8 9" key="1">
    <citation type="journal article" date="2023" name="Elife">
        <title>Identification of key yeast species and microbe-microbe interactions impacting larval growth of Drosophila in the wild.</title>
        <authorList>
            <person name="Mure A."/>
            <person name="Sugiura Y."/>
            <person name="Maeda R."/>
            <person name="Honda K."/>
            <person name="Sakurai N."/>
            <person name="Takahashi Y."/>
            <person name="Watada M."/>
            <person name="Katoh T."/>
            <person name="Gotoh A."/>
            <person name="Gotoh Y."/>
            <person name="Taniguchi I."/>
            <person name="Nakamura K."/>
            <person name="Hayashi T."/>
            <person name="Katayama T."/>
            <person name="Uemura T."/>
            <person name="Hattori Y."/>
        </authorList>
    </citation>
    <scope>NUCLEOTIDE SEQUENCE [LARGE SCALE GENOMIC DNA]</scope>
    <source>
        <strain evidence="8 9">SB-73</strain>
    </source>
</reference>
<evidence type="ECO:0000313" key="9">
    <source>
        <dbReference type="Proteomes" id="UP001362899"/>
    </source>
</evidence>
<evidence type="ECO:0008006" key="10">
    <source>
        <dbReference type="Google" id="ProtNLM"/>
    </source>
</evidence>
<evidence type="ECO:0000256" key="4">
    <source>
        <dbReference type="ARBA" id="ARBA00022701"/>
    </source>
</evidence>
<protein>
    <recommendedName>
        <fullName evidence="10">Spindle pole body component</fullName>
    </recommendedName>
</protein>
<evidence type="ECO:0000259" key="6">
    <source>
        <dbReference type="Pfam" id="PF04130"/>
    </source>
</evidence>
<dbReference type="GO" id="GO:0007020">
    <property type="term" value="P:microtubule nucleation"/>
    <property type="evidence" value="ECO:0007669"/>
    <property type="project" value="InterPro"/>
</dbReference>
<dbReference type="InterPro" id="IPR042241">
    <property type="entry name" value="GCP_C_sf"/>
</dbReference>
<dbReference type="Gene3D" id="1.20.120.1900">
    <property type="entry name" value="Gamma-tubulin complex, C-terminal domain"/>
    <property type="match status" value="1"/>
</dbReference>
<feature type="domain" description="Gamma tubulin complex component C-terminal" evidence="6">
    <location>
        <begin position="271"/>
        <end position="504"/>
    </location>
</feature>
<organism evidence="8 9">
    <name type="scientific">Starmerella bacillaris</name>
    <name type="common">Yeast</name>
    <name type="synonym">Candida zemplinina</name>
    <dbReference type="NCBI Taxonomy" id="1247836"/>
    <lineage>
        <taxon>Eukaryota</taxon>
        <taxon>Fungi</taxon>
        <taxon>Dikarya</taxon>
        <taxon>Ascomycota</taxon>
        <taxon>Saccharomycotina</taxon>
        <taxon>Dipodascomycetes</taxon>
        <taxon>Dipodascales</taxon>
        <taxon>Trichomonascaceae</taxon>
        <taxon>Starmerella</taxon>
    </lineage>
</organism>
<comment type="similarity">
    <text evidence="2">Belongs to the TUBGCP family.</text>
</comment>
<dbReference type="GO" id="GO:0051011">
    <property type="term" value="F:microtubule minus-end binding"/>
    <property type="evidence" value="ECO:0007669"/>
    <property type="project" value="TreeGrafter"/>
</dbReference>
<comment type="subcellular location">
    <subcellularLocation>
        <location evidence="1">Cytoplasm</location>
        <location evidence="1">Cytoskeleton</location>
    </subcellularLocation>
</comment>
<dbReference type="GO" id="GO:0005874">
    <property type="term" value="C:microtubule"/>
    <property type="evidence" value="ECO:0007669"/>
    <property type="project" value="UniProtKB-KW"/>
</dbReference>
<keyword evidence="5" id="KW-0206">Cytoskeleton</keyword>
<dbReference type="InterPro" id="IPR041470">
    <property type="entry name" value="GCP_N"/>
</dbReference>
<feature type="domain" description="Gamma tubulin complex component protein N-terminal" evidence="7">
    <location>
        <begin position="10"/>
        <end position="244"/>
    </location>
</feature>
<dbReference type="EMBL" id="BTGC01000008">
    <property type="protein sequence ID" value="GMM51587.1"/>
    <property type="molecule type" value="Genomic_DNA"/>
</dbReference>
<dbReference type="Pfam" id="PF17681">
    <property type="entry name" value="GCP_N_terminal"/>
    <property type="match status" value="1"/>
</dbReference>
<dbReference type="PANTHER" id="PTHR19302">
    <property type="entry name" value="GAMMA TUBULIN COMPLEX PROTEIN"/>
    <property type="match status" value="1"/>
</dbReference>
<evidence type="ECO:0000256" key="1">
    <source>
        <dbReference type="ARBA" id="ARBA00004245"/>
    </source>
</evidence>
<name>A0AAV5RK38_STABA</name>
<dbReference type="GO" id="GO:0044732">
    <property type="term" value="C:mitotic spindle pole body"/>
    <property type="evidence" value="ECO:0007669"/>
    <property type="project" value="TreeGrafter"/>
</dbReference>
<evidence type="ECO:0000259" key="7">
    <source>
        <dbReference type="Pfam" id="PF17681"/>
    </source>
</evidence>
<keyword evidence="4" id="KW-0493">Microtubule</keyword>
<dbReference type="AlphaFoldDB" id="A0AAV5RK38"/>
<sequence>MDPLKASLFQDLPVILRGSSTDKVQFKVVENRQSLSVSSSVPIPLASVFLPLCSSGLYYSEIEKVLNSNAGKSSLYMQSLLRATRSSLESYLKVVQLVEAEVCKPYTEVTSLQAILLPSSFYLRTLLSILREVLRNSSLEDNICMNAVYRYTLNGDPLISNYASSIYDAIFATFSSLLKNWEDQGSLDLDVFEEFFVSKVDKSHKRYDFVLHEEKVPQGFSMWKAKEAFEKGKALYFVRTVCGFNLYDGSGRTCEEVCAYAYELLVNKFHLHLHIRGLRDYMFLANGNYTEGLFRNDTQLFMMESLANTKPSDIGGYLLSAFDDLKGSLKEDPKVFSQIDGKLVNFDDPEGKRNWEGFVCCYYMPSLPLSLIIDSECIQKYERCFAVLFRIRFSFYYITYCKAILQTLYHESMPVEPIMQTLRRFFVPMASIQQAFYYEKIDTNWTKFQNILLRDASKFTLDTIKSAHNDYLDSIVNAVASPQIFQAIDNAARQTYEFLQLIRDLESGALSTAYVDSETKKIVEQYLVSVGQVPL</sequence>
<dbReference type="InterPro" id="IPR040457">
    <property type="entry name" value="GCP_C"/>
</dbReference>
<dbReference type="GO" id="GO:0000930">
    <property type="term" value="C:gamma-tubulin complex"/>
    <property type="evidence" value="ECO:0007669"/>
    <property type="project" value="UniProtKB-ARBA"/>
</dbReference>
<dbReference type="GO" id="GO:0043015">
    <property type="term" value="F:gamma-tubulin binding"/>
    <property type="evidence" value="ECO:0007669"/>
    <property type="project" value="InterPro"/>
</dbReference>
<keyword evidence="3" id="KW-0963">Cytoplasm</keyword>
<dbReference type="Proteomes" id="UP001362899">
    <property type="component" value="Unassembled WGS sequence"/>
</dbReference>
<dbReference type="GO" id="GO:0000278">
    <property type="term" value="P:mitotic cell cycle"/>
    <property type="evidence" value="ECO:0007669"/>
    <property type="project" value="TreeGrafter"/>
</dbReference>
<comment type="caution">
    <text evidence="8">The sequence shown here is derived from an EMBL/GenBank/DDBJ whole genome shotgun (WGS) entry which is preliminary data.</text>
</comment>
<dbReference type="InterPro" id="IPR007259">
    <property type="entry name" value="GCP"/>
</dbReference>
<gene>
    <name evidence="8" type="ORF">DASB73_025500</name>
</gene>
<dbReference type="GO" id="GO:0000922">
    <property type="term" value="C:spindle pole"/>
    <property type="evidence" value="ECO:0007669"/>
    <property type="project" value="InterPro"/>
</dbReference>
<evidence type="ECO:0000313" key="8">
    <source>
        <dbReference type="EMBL" id="GMM51587.1"/>
    </source>
</evidence>
<evidence type="ECO:0000256" key="3">
    <source>
        <dbReference type="ARBA" id="ARBA00022490"/>
    </source>
</evidence>
<keyword evidence="9" id="KW-1185">Reference proteome</keyword>
<dbReference type="GO" id="GO:0051225">
    <property type="term" value="P:spindle assembly"/>
    <property type="evidence" value="ECO:0007669"/>
    <property type="project" value="TreeGrafter"/>
</dbReference>
<dbReference type="GO" id="GO:0051321">
    <property type="term" value="P:meiotic cell cycle"/>
    <property type="evidence" value="ECO:0007669"/>
    <property type="project" value="TreeGrafter"/>
</dbReference>
<dbReference type="PANTHER" id="PTHR19302:SF14">
    <property type="entry name" value="GAMMA-TUBULIN COMPLEX COMPONENT 3"/>
    <property type="match status" value="1"/>
</dbReference>